<dbReference type="Pfam" id="PF00106">
    <property type="entry name" value="adh_short"/>
    <property type="match status" value="1"/>
</dbReference>
<evidence type="ECO:0000256" key="2">
    <source>
        <dbReference type="ARBA" id="ARBA00022857"/>
    </source>
</evidence>
<dbReference type="Gene3D" id="3.40.50.720">
    <property type="entry name" value="NAD(P)-binding Rossmann-like Domain"/>
    <property type="match status" value="1"/>
</dbReference>
<dbReference type="PANTHER" id="PTHR24320:SF282">
    <property type="entry name" value="WW DOMAIN-CONTAINING OXIDOREDUCTASE"/>
    <property type="match status" value="1"/>
</dbReference>
<dbReference type="InterPro" id="IPR036291">
    <property type="entry name" value="NAD(P)-bd_dom_sf"/>
</dbReference>
<sequence>MAPSLKSMISQSFPPKSTFSVEQIPDLSGRVVLITGGNTGIGYETAKAILPKNAKVYIACRSSEKGKSAIARLREETGKDAHFLKLDLSSFVSIEQAAQEFLRWEKYLHILFNNAGVMEPPLDLVTTEGYDLTVGTNVVGTYYFTTLLLPALLAVAHDGSRKARIVNTGSGAAEMAPNMKKIDFAIFKGPDDKQRRKLGSRTVYAASKWVCAHSRRPSYDILDTECMNF</sequence>
<evidence type="ECO:0000256" key="1">
    <source>
        <dbReference type="ARBA" id="ARBA00006484"/>
    </source>
</evidence>
<accession>A0ABR2ZXM2</accession>
<comment type="similarity">
    <text evidence="1">Belongs to the short-chain dehydrogenases/reductases (SDR) family.</text>
</comment>
<evidence type="ECO:0000313" key="5">
    <source>
        <dbReference type="Proteomes" id="UP001437256"/>
    </source>
</evidence>
<evidence type="ECO:0000256" key="3">
    <source>
        <dbReference type="ARBA" id="ARBA00023002"/>
    </source>
</evidence>
<evidence type="ECO:0000313" key="4">
    <source>
        <dbReference type="EMBL" id="KAL0066452.1"/>
    </source>
</evidence>
<gene>
    <name evidence="4" type="primary">RDH1_3</name>
    <name evidence="4" type="ORF">AAF712_006494</name>
</gene>
<organism evidence="4 5">
    <name type="scientific">Marasmius tenuissimus</name>
    <dbReference type="NCBI Taxonomy" id="585030"/>
    <lineage>
        <taxon>Eukaryota</taxon>
        <taxon>Fungi</taxon>
        <taxon>Dikarya</taxon>
        <taxon>Basidiomycota</taxon>
        <taxon>Agaricomycotina</taxon>
        <taxon>Agaricomycetes</taxon>
        <taxon>Agaricomycetidae</taxon>
        <taxon>Agaricales</taxon>
        <taxon>Marasmiineae</taxon>
        <taxon>Marasmiaceae</taxon>
        <taxon>Marasmius</taxon>
    </lineage>
</organism>
<dbReference type="EC" id="1.3.1.33" evidence="4"/>
<keyword evidence="2" id="KW-0521">NADP</keyword>
<comment type="caution">
    <text evidence="4">The sequence shown here is derived from an EMBL/GenBank/DDBJ whole genome shotgun (WGS) entry which is preliminary data.</text>
</comment>
<protein>
    <submittedName>
        <fullName evidence="4">Short-chain alcohol dehydrogenase</fullName>
        <ecNumber evidence="4">1.3.1.33</ecNumber>
    </submittedName>
</protein>
<dbReference type="PANTHER" id="PTHR24320">
    <property type="entry name" value="RETINOL DEHYDROGENASE"/>
    <property type="match status" value="1"/>
</dbReference>
<dbReference type="Proteomes" id="UP001437256">
    <property type="component" value="Unassembled WGS sequence"/>
</dbReference>
<name>A0ABR2ZXM2_9AGAR</name>
<dbReference type="PRINTS" id="PR00081">
    <property type="entry name" value="GDHRDH"/>
</dbReference>
<dbReference type="SUPFAM" id="SSF51735">
    <property type="entry name" value="NAD(P)-binding Rossmann-fold domains"/>
    <property type="match status" value="1"/>
</dbReference>
<proteinExistence type="inferred from homology"/>
<reference evidence="4 5" key="1">
    <citation type="submission" date="2024-05" db="EMBL/GenBank/DDBJ databases">
        <title>A draft genome resource for the thread blight pathogen Marasmius tenuissimus strain MS-2.</title>
        <authorList>
            <person name="Yulfo-Soto G.E."/>
            <person name="Baruah I.K."/>
            <person name="Amoako-Attah I."/>
            <person name="Bukari Y."/>
            <person name="Meinhardt L.W."/>
            <person name="Bailey B.A."/>
            <person name="Cohen S.P."/>
        </authorList>
    </citation>
    <scope>NUCLEOTIDE SEQUENCE [LARGE SCALE GENOMIC DNA]</scope>
    <source>
        <strain evidence="4 5">MS-2</strain>
    </source>
</reference>
<dbReference type="GO" id="GO:0016630">
    <property type="term" value="F:protochlorophyllide reductase activity"/>
    <property type="evidence" value="ECO:0007669"/>
    <property type="project" value="UniProtKB-EC"/>
</dbReference>
<keyword evidence="5" id="KW-1185">Reference proteome</keyword>
<dbReference type="InterPro" id="IPR002347">
    <property type="entry name" value="SDR_fam"/>
</dbReference>
<dbReference type="EMBL" id="JBBXMP010000035">
    <property type="protein sequence ID" value="KAL0066452.1"/>
    <property type="molecule type" value="Genomic_DNA"/>
</dbReference>
<keyword evidence="3 4" id="KW-0560">Oxidoreductase</keyword>